<reference evidence="1 2" key="1">
    <citation type="submission" date="2018-06" db="EMBL/GenBank/DDBJ databases">
        <title>Marinomonas sp. YLB-05 draft genome sequence.</title>
        <authorList>
            <person name="Yu L."/>
            <person name="Tang X."/>
        </authorList>
    </citation>
    <scope>NUCLEOTIDE SEQUENCE [LARGE SCALE GENOMIC DNA]</scope>
    <source>
        <strain evidence="1 2">YLB-05</strain>
    </source>
</reference>
<protein>
    <recommendedName>
        <fullName evidence="3">Type II toxin-antitoxin system YafO family toxin</fullName>
    </recommendedName>
</protein>
<evidence type="ECO:0000313" key="1">
    <source>
        <dbReference type="EMBL" id="RDL44703.1"/>
    </source>
</evidence>
<dbReference type="EMBL" id="QKRA01000003">
    <property type="protein sequence ID" value="RDL44703.1"/>
    <property type="molecule type" value="Genomic_DNA"/>
</dbReference>
<dbReference type="Pfam" id="PF13957">
    <property type="entry name" value="YafO_toxin"/>
    <property type="match status" value="1"/>
</dbReference>
<dbReference type="Proteomes" id="UP000254326">
    <property type="component" value="Unassembled WGS sequence"/>
</dbReference>
<dbReference type="OrthoDB" id="6195342at2"/>
<dbReference type="InterPro" id="IPR020353">
    <property type="entry name" value="Toxin_YafO"/>
</dbReference>
<dbReference type="AlphaFoldDB" id="A0A370UAA8"/>
<sequence>MEVKVFLFPELNKPENYPSLEHYYTAREQLNKFQLDLKAYKLDRLVREVADDMANPNLIAEHNLTSYPLDIPYFGKDKPNDRPDEAVYADIWHIHIATTNSELNHKNWLNKAQEFRTSDRFIIYCRGLFNQNYFCILAVEDPPAHDKLNDATIQGNMIAAAKRFRERY</sequence>
<evidence type="ECO:0008006" key="3">
    <source>
        <dbReference type="Google" id="ProtNLM"/>
    </source>
</evidence>
<accession>A0A370UAA8</accession>
<evidence type="ECO:0000313" key="2">
    <source>
        <dbReference type="Proteomes" id="UP000254326"/>
    </source>
</evidence>
<dbReference type="RefSeq" id="WP_115467966.1">
    <property type="nucleotide sequence ID" value="NZ_QKRA01000003.1"/>
</dbReference>
<name>A0A370UAA8_9GAMM</name>
<organism evidence="1 2">
    <name type="scientific">Marinomonas piezotolerans</name>
    <dbReference type="NCBI Taxonomy" id="2213058"/>
    <lineage>
        <taxon>Bacteria</taxon>
        <taxon>Pseudomonadati</taxon>
        <taxon>Pseudomonadota</taxon>
        <taxon>Gammaproteobacteria</taxon>
        <taxon>Oceanospirillales</taxon>
        <taxon>Oceanospirillaceae</taxon>
        <taxon>Marinomonas</taxon>
    </lineage>
</organism>
<keyword evidence="2" id="KW-1185">Reference proteome</keyword>
<gene>
    <name evidence="1" type="ORF">DN730_09990</name>
</gene>
<comment type="caution">
    <text evidence="1">The sequence shown here is derived from an EMBL/GenBank/DDBJ whole genome shotgun (WGS) entry which is preliminary data.</text>
</comment>
<proteinExistence type="predicted"/>